<organism evidence="1 2">
    <name type="scientific">Pseudomonas brassicae</name>
    <dbReference type="NCBI Taxonomy" id="2708063"/>
    <lineage>
        <taxon>Bacteria</taxon>
        <taxon>Pseudomonadati</taxon>
        <taxon>Pseudomonadota</taxon>
        <taxon>Gammaproteobacteria</taxon>
        <taxon>Pseudomonadales</taxon>
        <taxon>Pseudomonadaceae</taxon>
        <taxon>Pseudomonas</taxon>
    </lineage>
</organism>
<gene>
    <name evidence="1" type="ORF">G3436_12945</name>
</gene>
<dbReference type="EMBL" id="JAAHBU010000161">
    <property type="protein sequence ID" value="NER64621.1"/>
    <property type="molecule type" value="Genomic_DNA"/>
</dbReference>
<dbReference type="Proteomes" id="UP000482634">
    <property type="component" value="Unassembled WGS sequence"/>
</dbReference>
<dbReference type="InterPro" id="IPR023159">
    <property type="entry name" value="SO1590-like_sf"/>
</dbReference>
<dbReference type="Pfam" id="PF11528">
    <property type="entry name" value="DUF3224"/>
    <property type="match status" value="1"/>
</dbReference>
<sequence length="135" mass="13977">MEAVATFSTRDFTPTSVSPVPAITTALPVSVSTLHKRYAGAIEGHSATVFTAAFDPASRTGSYIAIESFEGSVNGTAGTFNFIHSASTTGSDRANEFFSIVPGSGTADLQGIAGTGGLKIDADGTHRIWLDYQLS</sequence>
<protein>
    <submittedName>
        <fullName evidence="1">DUF3224 domain-containing protein</fullName>
    </submittedName>
</protein>
<accession>A0A6B3NU85</accession>
<evidence type="ECO:0000313" key="2">
    <source>
        <dbReference type="Proteomes" id="UP000482634"/>
    </source>
</evidence>
<reference evidence="1 2" key="1">
    <citation type="submission" date="2020-02" db="EMBL/GenBank/DDBJ databases">
        <title>Broccoli isolated Pseudomonas sp.</title>
        <authorList>
            <person name="Fujikawa T."/>
            <person name="Sawada H."/>
        </authorList>
    </citation>
    <scope>NUCLEOTIDE SEQUENCE [LARGE SCALE GENOMIC DNA]</scope>
    <source>
        <strain evidence="1 2">MAFF212427</strain>
    </source>
</reference>
<name>A0A6B3NU85_9PSED</name>
<proteinExistence type="predicted"/>
<dbReference type="SUPFAM" id="SSF159238">
    <property type="entry name" value="SO1590-like"/>
    <property type="match status" value="1"/>
</dbReference>
<keyword evidence="2" id="KW-1185">Reference proteome</keyword>
<evidence type="ECO:0000313" key="1">
    <source>
        <dbReference type="EMBL" id="NER64621.1"/>
    </source>
</evidence>
<dbReference type="InterPro" id="IPR021607">
    <property type="entry name" value="DUF3224"/>
</dbReference>
<dbReference type="AlphaFoldDB" id="A0A6B3NU85"/>
<comment type="caution">
    <text evidence="1">The sequence shown here is derived from an EMBL/GenBank/DDBJ whole genome shotgun (WGS) entry which is preliminary data.</text>
</comment>
<dbReference type="Gene3D" id="2.40.350.10">
    <property type="entry name" value="SO1590-like"/>
    <property type="match status" value="1"/>
</dbReference>
<dbReference type="RefSeq" id="WP_163945502.1">
    <property type="nucleotide sequence ID" value="NZ_JAAHBU010000161.1"/>
</dbReference>